<dbReference type="Proteomes" id="UP000635565">
    <property type="component" value="Unassembled WGS sequence"/>
</dbReference>
<dbReference type="SMART" id="SM00822">
    <property type="entry name" value="PKS_KR"/>
    <property type="match status" value="1"/>
</dbReference>
<keyword evidence="2" id="KW-0560">Oxidoreductase</keyword>
<comment type="caution">
    <text evidence="4">The sequence shown here is derived from an EMBL/GenBank/DDBJ whole genome shotgun (WGS) entry which is preliminary data.</text>
</comment>
<dbReference type="PRINTS" id="PR00081">
    <property type="entry name" value="GDHRDH"/>
</dbReference>
<protein>
    <submittedName>
        <fullName evidence="4">Oxidoreductase</fullName>
    </submittedName>
</protein>
<sequence>MTHQHDLSKQVVLVAGASSGMGKATAIAAAEAGAHVVLAARDAAALEHIAASIQQKGGSALAVATDMLKRDEIDHLLETTLQTYGRITTVVYSVGTNLLRRTIDELTPESWANMMAINLTTAFHLTQAIVPIFRQQEEGLLIYISSSAAKKPDRSGISYQTGKAGIVGLAHGTMEEEREHGVRTTVIFPGLTDTPMVLKRPAPTPPEVMARALQPEDVADACLFVIGLPARAHVPELTLYPSRL</sequence>
<name>A0ABQ3V8B6_9CHLR</name>
<dbReference type="Pfam" id="PF00106">
    <property type="entry name" value="adh_short"/>
    <property type="match status" value="1"/>
</dbReference>
<evidence type="ECO:0000256" key="1">
    <source>
        <dbReference type="ARBA" id="ARBA00006484"/>
    </source>
</evidence>
<organism evidence="4 5">
    <name type="scientific">Dictyobacter formicarum</name>
    <dbReference type="NCBI Taxonomy" id="2778368"/>
    <lineage>
        <taxon>Bacteria</taxon>
        <taxon>Bacillati</taxon>
        <taxon>Chloroflexota</taxon>
        <taxon>Ktedonobacteria</taxon>
        <taxon>Ktedonobacterales</taxon>
        <taxon>Dictyobacteraceae</taxon>
        <taxon>Dictyobacter</taxon>
    </lineage>
</organism>
<evidence type="ECO:0000259" key="3">
    <source>
        <dbReference type="SMART" id="SM00822"/>
    </source>
</evidence>
<dbReference type="InterPro" id="IPR036291">
    <property type="entry name" value="NAD(P)-bd_dom_sf"/>
</dbReference>
<dbReference type="EMBL" id="BNJJ01000001">
    <property type="protein sequence ID" value="GHO82020.1"/>
    <property type="molecule type" value="Genomic_DNA"/>
</dbReference>
<gene>
    <name evidence="4" type="ORF">KSZ_00260</name>
</gene>
<feature type="domain" description="Ketoreductase" evidence="3">
    <location>
        <begin position="10"/>
        <end position="194"/>
    </location>
</feature>
<dbReference type="RefSeq" id="WP_201359731.1">
    <property type="nucleotide sequence ID" value="NZ_BNJJ01000001.1"/>
</dbReference>
<dbReference type="InterPro" id="IPR002347">
    <property type="entry name" value="SDR_fam"/>
</dbReference>
<dbReference type="InterPro" id="IPR057326">
    <property type="entry name" value="KR_dom"/>
</dbReference>
<dbReference type="CDD" id="cd05233">
    <property type="entry name" value="SDR_c"/>
    <property type="match status" value="1"/>
</dbReference>
<reference evidence="4 5" key="1">
    <citation type="journal article" date="2021" name="Int. J. Syst. Evol. Microbiol.">
        <title>Reticulibacter mediterranei gen. nov., sp. nov., within the new family Reticulibacteraceae fam. nov., and Ktedonospora formicarum gen. nov., sp. nov., Ktedonobacter robiniae sp. nov., Dictyobacter formicarum sp. nov. and Dictyobacter arantiisoli sp. nov., belonging to the class Ktedonobacteria.</title>
        <authorList>
            <person name="Yabe S."/>
            <person name="Zheng Y."/>
            <person name="Wang C.M."/>
            <person name="Sakai Y."/>
            <person name="Abe K."/>
            <person name="Yokota A."/>
            <person name="Donadio S."/>
            <person name="Cavaletti L."/>
            <person name="Monciardini P."/>
        </authorList>
    </citation>
    <scope>NUCLEOTIDE SEQUENCE [LARGE SCALE GENOMIC DNA]</scope>
    <source>
        <strain evidence="4 5">SOSP1-9</strain>
    </source>
</reference>
<evidence type="ECO:0000313" key="5">
    <source>
        <dbReference type="Proteomes" id="UP000635565"/>
    </source>
</evidence>
<dbReference type="PANTHER" id="PTHR44196:SF1">
    <property type="entry name" value="DEHYDROGENASE_REDUCTASE SDR FAMILY MEMBER 7B"/>
    <property type="match status" value="1"/>
</dbReference>
<dbReference type="SUPFAM" id="SSF51735">
    <property type="entry name" value="NAD(P)-binding Rossmann-fold domains"/>
    <property type="match status" value="1"/>
</dbReference>
<dbReference type="Gene3D" id="3.40.50.720">
    <property type="entry name" value="NAD(P)-binding Rossmann-like Domain"/>
    <property type="match status" value="1"/>
</dbReference>
<accession>A0ABQ3V8B6</accession>
<comment type="similarity">
    <text evidence="1">Belongs to the short-chain dehydrogenases/reductases (SDR) family.</text>
</comment>
<dbReference type="PANTHER" id="PTHR44196">
    <property type="entry name" value="DEHYDROGENASE/REDUCTASE SDR FAMILY MEMBER 7B"/>
    <property type="match status" value="1"/>
</dbReference>
<evidence type="ECO:0000313" key="4">
    <source>
        <dbReference type="EMBL" id="GHO82020.1"/>
    </source>
</evidence>
<evidence type="ECO:0000256" key="2">
    <source>
        <dbReference type="ARBA" id="ARBA00023002"/>
    </source>
</evidence>
<keyword evidence="5" id="KW-1185">Reference proteome</keyword>
<proteinExistence type="inferred from homology"/>